<dbReference type="PROSITE" id="PS00086">
    <property type="entry name" value="CYTOCHROME_P450"/>
    <property type="match status" value="1"/>
</dbReference>
<comment type="cofactor">
    <cofactor evidence="1 5">
        <name>heme</name>
        <dbReference type="ChEBI" id="CHEBI:30413"/>
    </cofactor>
</comment>
<sequence>MISHTIVTALVALCSAVAVGSLVQDLLSPLRSVRGPWLARFTSGWYAFRVWQGSFQHVNRDLHRQYGPIVRYGPGRYSISDLSEIKTIYGLGTAFPKSSWYNPWSEPGEHNLFSDSSIKRHAHERKLFQASYAMSALVHYEAFVDNCANLLKARLQEVSSSGKPVDMCHWFQCYAFDVIAIITFGKRLGFLDRGEDVHNMISAIDEILNYTSLMGLFPGLHQFMVPLGKLLAGSKGTGRSHLMKFMSERLLEASTESEKPMSTDGNDSPQTLTQLSKFLAKHSADPDNFTKLHVQSGCFTNLVAGSDTTSISLSSALYHLLKRPETMARLRAEIDDATSRGELAENPTYKQSQQMPYLQAVIKEALRMHPATGLPLEREIPEGGATIAGRFFPQGTIVGVNTWVAHYDQSVFGQDADNFVPERWLQDDTEKIARMNRFWMPFGLGSRTCIGRHISMLEMCKLLPLLVRDFDFSLAESLSGKEWGTRGGWFIKPVDFDVLVQPRRRTEVGL</sequence>
<evidence type="ECO:0000313" key="9">
    <source>
        <dbReference type="Proteomes" id="UP000070501"/>
    </source>
</evidence>
<evidence type="ECO:0000256" key="1">
    <source>
        <dbReference type="ARBA" id="ARBA00001971"/>
    </source>
</evidence>
<dbReference type="EMBL" id="KQ964263">
    <property type="protein sequence ID" value="KXJ87349.1"/>
    <property type="molecule type" value="Genomic_DNA"/>
</dbReference>
<dbReference type="Gene3D" id="1.10.630.10">
    <property type="entry name" value="Cytochrome P450"/>
    <property type="match status" value="1"/>
</dbReference>
<gene>
    <name evidence="8" type="ORF">Micbo1qcDRAFT_216427</name>
</gene>
<keyword evidence="4 5" id="KW-0408">Iron</keyword>
<evidence type="ECO:0000256" key="5">
    <source>
        <dbReference type="PIRSR" id="PIRSR602401-1"/>
    </source>
</evidence>
<dbReference type="FunFam" id="1.10.630.10:FF:000050">
    <property type="entry name" value="Cytochrome P450 monooxygenase"/>
    <property type="match status" value="1"/>
</dbReference>
<dbReference type="PANTHER" id="PTHR24305">
    <property type="entry name" value="CYTOCHROME P450"/>
    <property type="match status" value="1"/>
</dbReference>
<protein>
    <submittedName>
        <fullName evidence="8">Cytochrome P450</fullName>
    </submittedName>
</protein>
<keyword evidence="6" id="KW-0503">Monooxygenase</keyword>
<evidence type="ECO:0000256" key="4">
    <source>
        <dbReference type="ARBA" id="ARBA00023004"/>
    </source>
</evidence>
<dbReference type="InParanoid" id="A0A136IRK4"/>
<accession>A0A136IRK4</accession>
<evidence type="ECO:0000256" key="6">
    <source>
        <dbReference type="RuleBase" id="RU000461"/>
    </source>
</evidence>
<feature type="binding site" description="axial binding residue" evidence="5">
    <location>
        <position position="449"/>
    </location>
    <ligand>
        <name>heme</name>
        <dbReference type="ChEBI" id="CHEBI:30413"/>
    </ligand>
    <ligandPart>
        <name>Fe</name>
        <dbReference type="ChEBI" id="CHEBI:18248"/>
    </ligandPart>
</feature>
<dbReference type="AlphaFoldDB" id="A0A136IRK4"/>
<keyword evidence="7" id="KW-0732">Signal</keyword>
<keyword evidence="3 5" id="KW-0479">Metal-binding</keyword>
<comment type="similarity">
    <text evidence="6">Belongs to the cytochrome P450 family.</text>
</comment>
<name>A0A136IRK4_9PEZI</name>
<evidence type="ECO:0000256" key="7">
    <source>
        <dbReference type="SAM" id="SignalP"/>
    </source>
</evidence>
<dbReference type="PANTHER" id="PTHR24305:SF190">
    <property type="entry name" value="P450, PUTATIVE (EUROFUNG)-RELATED"/>
    <property type="match status" value="1"/>
</dbReference>
<dbReference type="InterPro" id="IPR050121">
    <property type="entry name" value="Cytochrome_P450_monoxygenase"/>
</dbReference>
<dbReference type="GO" id="GO:0020037">
    <property type="term" value="F:heme binding"/>
    <property type="evidence" value="ECO:0007669"/>
    <property type="project" value="InterPro"/>
</dbReference>
<dbReference type="InterPro" id="IPR001128">
    <property type="entry name" value="Cyt_P450"/>
</dbReference>
<dbReference type="InterPro" id="IPR036396">
    <property type="entry name" value="Cyt_P450_sf"/>
</dbReference>
<dbReference type="OrthoDB" id="3934656at2759"/>
<dbReference type="GO" id="GO:0004497">
    <property type="term" value="F:monooxygenase activity"/>
    <property type="evidence" value="ECO:0007669"/>
    <property type="project" value="UniProtKB-KW"/>
</dbReference>
<dbReference type="GO" id="GO:0016705">
    <property type="term" value="F:oxidoreductase activity, acting on paired donors, with incorporation or reduction of molecular oxygen"/>
    <property type="evidence" value="ECO:0007669"/>
    <property type="project" value="InterPro"/>
</dbReference>
<keyword evidence="9" id="KW-1185">Reference proteome</keyword>
<keyword evidence="2 5" id="KW-0349">Heme</keyword>
<dbReference type="CDD" id="cd11060">
    <property type="entry name" value="CYP57A1-like"/>
    <property type="match status" value="1"/>
</dbReference>
<dbReference type="Pfam" id="PF00067">
    <property type="entry name" value="p450"/>
    <property type="match status" value="1"/>
</dbReference>
<feature type="signal peptide" evidence="7">
    <location>
        <begin position="1"/>
        <end position="16"/>
    </location>
</feature>
<proteinExistence type="inferred from homology"/>
<dbReference type="Proteomes" id="UP000070501">
    <property type="component" value="Unassembled WGS sequence"/>
</dbReference>
<reference evidence="9" key="1">
    <citation type="submission" date="2016-02" db="EMBL/GenBank/DDBJ databases">
        <title>Draft genome sequence of Microdochium bolleyi, a fungal endophyte of beachgrass.</title>
        <authorList>
            <consortium name="DOE Joint Genome Institute"/>
            <person name="David A.S."/>
            <person name="May G."/>
            <person name="Haridas S."/>
            <person name="Lim J."/>
            <person name="Wang M."/>
            <person name="Labutti K."/>
            <person name="Lipzen A."/>
            <person name="Barry K."/>
            <person name="Grigoriev I.V."/>
        </authorList>
    </citation>
    <scope>NUCLEOTIDE SEQUENCE [LARGE SCALE GENOMIC DNA]</scope>
    <source>
        <strain evidence="9">J235TASD1</strain>
    </source>
</reference>
<organism evidence="8 9">
    <name type="scientific">Microdochium bolleyi</name>
    <dbReference type="NCBI Taxonomy" id="196109"/>
    <lineage>
        <taxon>Eukaryota</taxon>
        <taxon>Fungi</taxon>
        <taxon>Dikarya</taxon>
        <taxon>Ascomycota</taxon>
        <taxon>Pezizomycotina</taxon>
        <taxon>Sordariomycetes</taxon>
        <taxon>Xylariomycetidae</taxon>
        <taxon>Xylariales</taxon>
        <taxon>Microdochiaceae</taxon>
        <taxon>Microdochium</taxon>
    </lineage>
</organism>
<evidence type="ECO:0000256" key="3">
    <source>
        <dbReference type="ARBA" id="ARBA00022723"/>
    </source>
</evidence>
<dbReference type="InterPro" id="IPR002401">
    <property type="entry name" value="Cyt_P450_E_grp-I"/>
</dbReference>
<feature type="chain" id="PRO_5007293038" evidence="7">
    <location>
        <begin position="17"/>
        <end position="510"/>
    </location>
</feature>
<dbReference type="SUPFAM" id="SSF48264">
    <property type="entry name" value="Cytochrome P450"/>
    <property type="match status" value="1"/>
</dbReference>
<evidence type="ECO:0000313" key="8">
    <source>
        <dbReference type="EMBL" id="KXJ87349.1"/>
    </source>
</evidence>
<evidence type="ECO:0000256" key="2">
    <source>
        <dbReference type="ARBA" id="ARBA00022617"/>
    </source>
</evidence>
<dbReference type="PRINTS" id="PR00463">
    <property type="entry name" value="EP450I"/>
</dbReference>
<dbReference type="STRING" id="196109.A0A136IRK4"/>
<dbReference type="PRINTS" id="PR00385">
    <property type="entry name" value="P450"/>
</dbReference>
<dbReference type="InterPro" id="IPR017972">
    <property type="entry name" value="Cyt_P450_CS"/>
</dbReference>
<keyword evidence="6" id="KW-0560">Oxidoreductase</keyword>
<dbReference type="GO" id="GO:0005506">
    <property type="term" value="F:iron ion binding"/>
    <property type="evidence" value="ECO:0007669"/>
    <property type="project" value="InterPro"/>
</dbReference>